<evidence type="ECO:0000313" key="4">
    <source>
        <dbReference type="Proteomes" id="UP000253940"/>
    </source>
</evidence>
<dbReference type="AlphaFoldDB" id="A0A345PBP7"/>
<protein>
    <recommendedName>
        <fullName evidence="5">Multidrug transporter</fullName>
    </recommendedName>
</protein>
<organism evidence="3 4">
    <name type="scientific">Aquirhabdus parva</name>
    <dbReference type="NCBI Taxonomy" id="2283318"/>
    <lineage>
        <taxon>Bacteria</taxon>
        <taxon>Pseudomonadati</taxon>
        <taxon>Pseudomonadota</taxon>
        <taxon>Gammaproteobacteria</taxon>
        <taxon>Moraxellales</taxon>
        <taxon>Moraxellaceae</taxon>
        <taxon>Aquirhabdus</taxon>
    </lineage>
</organism>
<dbReference type="RefSeq" id="WP_114900770.1">
    <property type="nucleotide sequence ID" value="NZ_CP031222.1"/>
</dbReference>
<keyword evidence="1" id="KW-0472">Membrane</keyword>
<keyword evidence="2" id="KW-0732">Signal</keyword>
<dbReference type="KEGG" id="mbah:HYN46_13325"/>
<gene>
    <name evidence="3" type="ORF">HYN46_13325</name>
</gene>
<feature type="transmembrane region" description="Helical" evidence="1">
    <location>
        <begin position="46"/>
        <end position="71"/>
    </location>
</feature>
<dbReference type="OrthoDB" id="332175at2"/>
<feature type="signal peptide" evidence="2">
    <location>
        <begin position="1"/>
        <end position="22"/>
    </location>
</feature>
<sequence length="116" mass="12143">MKRAIASMLLVTMMTVSLPASATDIVEDDTTSSRPTVYAMGLDAGLVRPVGLAATVIGVGLFVATLPFSLLGGNVKESAKTLVGDPARLTFYRCLGCTTGQDNENTTAHELHDDAQ</sequence>
<proteinExistence type="predicted"/>
<evidence type="ECO:0000256" key="2">
    <source>
        <dbReference type="SAM" id="SignalP"/>
    </source>
</evidence>
<keyword evidence="4" id="KW-1185">Reference proteome</keyword>
<dbReference type="Proteomes" id="UP000253940">
    <property type="component" value="Chromosome"/>
</dbReference>
<accession>A0A345PBP7</accession>
<evidence type="ECO:0000313" key="3">
    <source>
        <dbReference type="EMBL" id="AXI04706.1"/>
    </source>
</evidence>
<name>A0A345PBP7_9GAMM</name>
<keyword evidence="1" id="KW-0812">Transmembrane</keyword>
<evidence type="ECO:0008006" key="5">
    <source>
        <dbReference type="Google" id="ProtNLM"/>
    </source>
</evidence>
<keyword evidence="1" id="KW-1133">Transmembrane helix</keyword>
<dbReference type="EMBL" id="CP031222">
    <property type="protein sequence ID" value="AXI04706.1"/>
    <property type="molecule type" value="Genomic_DNA"/>
</dbReference>
<evidence type="ECO:0000256" key="1">
    <source>
        <dbReference type="SAM" id="Phobius"/>
    </source>
</evidence>
<feature type="chain" id="PRO_5017004945" description="Multidrug transporter" evidence="2">
    <location>
        <begin position="23"/>
        <end position="116"/>
    </location>
</feature>
<reference evidence="3 4" key="1">
    <citation type="submission" date="2018-07" db="EMBL/GenBank/DDBJ databases">
        <title>Genome sequencing of Moraxellaceae gen. HYN0046.</title>
        <authorList>
            <person name="Kim M."/>
            <person name="Yi H."/>
        </authorList>
    </citation>
    <scope>NUCLEOTIDE SEQUENCE [LARGE SCALE GENOMIC DNA]</scope>
    <source>
        <strain evidence="3 4">HYN0046</strain>
    </source>
</reference>